<dbReference type="EMBL" id="ASGP02000003">
    <property type="protein sequence ID" value="KAH9518206.1"/>
    <property type="molecule type" value="Genomic_DNA"/>
</dbReference>
<dbReference type="Gene3D" id="1.25.40.700">
    <property type="match status" value="1"/>
</dbReference>
<dbReference type="Gene3D" id="2.130.10.10">
    <property type="entry name" value="YVTN repeat-like/Quinoprotein amine dehydrogenase"/>
    <property type="match status" value="1"/>
</dbReference>
<dbReference type="GO" id="GO:0017056">
    <property type="term" value="F:structural constituent of nuclear pore"/>
    <property type="evidence" value="ECO:0007669"/>
    <property type="project" value="InterPro"/>
</dbReference>
<dbReference type="GO" id="GO:0031080">
    <property type="term" value="C:nuclear pore outer ring"/>
    <property type="evidence" value="ECO:0007669"/>
    <property type="project" value="TreeGrafter"/>
</dbReference>
<sequence length="1138" mass="131157">MSAKSKLNISSNNFHGNSSSSLVVKDFPSKLPYRIIEALSTPNLASKNLTARISRDGWAWFVVGRKLFIWRYLDDTISNKPKTTKCYELLLPASDIAHKAELVCVSNSMTHYQQQQQSRFPSAIAVSPEGSIRYWPSIFQENDVYDAIVGADLNGQECQILIDIRPLGCILGTTTNSLAHIYVDYRSRQEPNQSPIICHTLKIPQSLFSGIGRKFSSFIYGSLPTANYSAESRQILRIIRNEPLDDNDDVLPVFILALHNCSIQKWIIEDYDGENFCGRIDLEKHLKEAFINKFWDRTTTHHNQISIWIMDIALNRFNEIMLLVMCNNSDVPNDNHFALFSLMPDLYPLDGSPLESQYSSSPIKSARYLTDIRLSFNELLLQSRSPSAPSLSQNRQFNLISMMDSQICYIFNSTRIYKVNLNNQDSIEEIDLESMNDFLFGVNRIDQNLLLLTFKNGFLSVECQTADSVSSKQLSASDREFIHSNQTDKLSLLKRALQFFMKDDKTRAELLVHETFPFIRTEPAAEIKQPINTTELDATVCALSTNICDQIPHADPRWSTFIDNENCFDLQQPNQKQQEPPGSVIIGTQLEEKILTHNSFIELQKRTGIWDSLTSLTTFKSILPTKLILCEHSEKLLVCMALWKLHPHYGTILVNAIKKVLDKRKGTGVLKGFDSHSHLTNQDLFYREVTKVDELFWQLVEIEETQFQTGHTYDEQLIISITDIMTSVFAEVCRYRQINGVIYQSAVVADCDYVPWSSEQRISGVRDVWIKQFDLLIRCFRVDAQCHMIGDEERWIFVGQKLADLADIILDSFVCQLGYLNPTNEKFATLRRAFEMIRYKCLEPLLRIKQYDRAAELAEKYEDFDILIKICEALDNQEQLKHYSQRFAEKGFAEYLFEWYLKEGKQGKMLSSSTTANNQKLDAFLSNHDSLKWLHQLHSHRYKEASSTLKKLGLFEENCVARRKTMLSIGKLALIASGDTNYSDFDDQLCFLQYQSDLSDSLLQKNGLDRKTMSVFPPKQLVDILISGVEGPNEELKNFQKALEIAEIVERRYSIDLHRQILFKIWQKAFEKDEWSKYCTDNLELFIKKSFFYQLAITYYGDESKKLPDIEALAENFSLVKENQKAAYFLRAAYEMIL</sequence>
<dbReference type="AlphaFoldDB" id="A0A922I591"/>
<evidence type="ECO:0000256" key="4">
    <source>
        <dbReference type="ARBA" id="ARBA00023242"/>
    </source>
</evidence>
<dbReference type="InterPro" id="IPR015943">
    <property type="entry name" value="WD40/YVTN_repeat-like_dom_sf"/>
</dbReference>
<dbReference type="GO" id="GO:0006606">
    <property type="term" value="P:protein import into nucleus"/>
    <property type="evidence" value="ECO:0007669"/>
    <property type="project" value="TreeGrafter"/>
</dbReference>
<dbReference type="OrthoDB" id="103454at2759"/>
<comment type="subcellular location">
    <subcellularLocation>
        <location evidence="1">Nucleus</location>
    </subcellularLocation>
</comment>
<reference evidence="7" key="4">
    <citation type="journal article" date="2022" name="Res Sq">
        <title>Comparative Genomics Reveals Insights into the Divergent Evolution of Astigmatic Mites and Household Pest Adaptations.</title>
        <authorList>
            <person name="Xiong Q."/>
            <person name="Wan A.T.-Y."/>
            <person name="Liu X.-Y."/>
            <person name="Fung C.S.-H."/>
            <person name="Xiao X."/>
            <person name="Malainual N."/>
            <person name="Hou J."/>
            <person name="Wang L."/>
            <person name="Wang M."/>
            <person name="Yang K."/>
            <person name="Cui Y."/>
            <person name="Leung E."/>
            <person name="Nong W."/>
            <person name="Shin S.-K."/>
            <person name="Au S."/>
            <person name="Jeong K.Y."/>
            <person name="Chew F.T."/>
            <person name="Hui J."/>
            <person name="Leung T.F."/>
            <person name="Tungtrongchitr A."/>
            <person name="Zhong N."/>
            <person name="Liu Z."/>
            <person name="Tsui S."/>
        </authorList>
    </citation>
    <scope>NUCLEOTIDE SEQUENCE</scope>
    <source>
        <strain evidence="7">Derf</strain>
        <tissue evidence="7">Whole organism</tissue>
    </source>
</reference>
<dbReference type="Proteomes" id="UP000790347">
    <property type="component" value="Unassembled WGS sequence"/>
</dbReference>
<dbReference type="EMBL" id="SDOV01000004">
    <property type="protein sequence ID" value="KAH7641791.1"/>
    <property type="molecule type" value="Genomic_DNA"/>
</dbReference>
<dbReference type="Gene3D" id="1.20.58.1380">
    <property type="match status" value="1"/>
</dbReference>
<evidence type="ECO:0000313" key="8">
    <source>
        <dbReference type="Proteomes" id="UP000790347"/>
    </source>
</evidence>
<keyword evidence="3" id="KW-0813">Transport</keyword>
<evidence type="ECO:0000256" key="3">
    <source>
        <dbReference type="ARBA" id="ARBA00022448"/>
    </source>
</evidence>
<keyword evidence="4" id="KW-0539">Nucleus</keyword>
<comment type="similarity">
    <text evidence="2">Belongs to the nucleoporin Nup133 family.</text>
</comment>
<keyword evidence="8" id="KW-1185">Reference proteome</keyword>
<comment type="caution">
    <text evidence="7">The sequence shown here is derived from an EMBL/GenBank/DDBJ whole genome shotgun (WGS) entry which is preliminary data.</text>
</comment>
<evidence type="ECO:0000313" key="6">
    <source>
        <dbReference type="EMBL" id="KAH7641791.1"/>
    </source>
</evidence>
<dbReference type="GO" id="GO:0016973">
    <property type="term" value="P:poly(A)+ mRNA export from nucleus"/>
    <property type="evidence" value="ECO:0007669"/>
    <property type="project" value="TreeGrafter"/>
</dbReference>
<dbReference type="InterPro" id="IPR037624">
    <property type="entry name" value="Nup133-like"/>
</dbReference>
<dbReference type="InterPro" id="IPR014908">
    <property type="entry name" value="Nucleoporin_Nup133/Nup155_N"/>
</dbReference>
<dbReference type="Proteomes" id="UP000828236">
    <property type="component" value="Unassembled WGS sequence"/>
</dbReference>
<evidence type="ECO:0000313" key="7">
    <source>
        <dbReference type="EMBL" id="KAH9518206.1"/>
    </source>
</evidence>
<reference evidence="6" key="3">
    <citation type="journal article" date="2021" name="World Allergy Organ. J.">
        <title>Chromosome-level assembly of Dermatophagoides farinae genome and transcriptome reveals two novel allergens Der f 37 and Der f 39.</title>
        <authorList>
            <person name="Chen J."/>
            <person name="Cai Z."/>
            <person name="Fan D."/>
            <person name="Hu J."/>
            <person name="Hou Y."/>
            <person name="He Y."/>
            <person name="Zhang Z."/>
            <person name="Zhao Z."/>
            <person name="Gao P."/>
            <person name="Hu W."/>
            <person name="Sun J."/>
            <person name="Li J."/>
            <person name="Ji K."/>
        </authorList>
    </citation>
    <scope>NUCLEOTIDE SEQUENCE</scope>
    <source>
        <strain evidence="6">JKM2019</strain>
    </source>
</reference>
<dbReference type="Pfam" id="PF08801">
    <property type="entry name" value="Nucleoporin_N"/>
    <property type="match status" value="1"/>
</dbReference>
<feature type="domain" description="Nucleoporin Nup133/Nup155-like N-terminal" evidence="5">
    <location>
        <begin position="31"/>
        <end position="342"/>
    </location>
</feature>
<reference evidence="6" key="2">
    <citation type="submission" date="2020-06" db="EMBL/GenBank/DDBJ databases">
        <authorList>
            <person name="Ji K."/>
            <person name="Li J."/>
        </authorList>
    </citation>
    <scope>NUCLEOTIDE SEQUENCE</scope>
    <source>
        <strain evidence="6">JKM2019</strain>
        <tissue evidence="6">Whole body</tissue>
    </source>
</reference>
<organism evidence="7 8">
    <name type="scientific">Dermatophagoides farinae</name>
    <name type="common">American house dust mite</name>
    <dbReference type="NCBI Taxonomy" id="6954"/>
    <lineage>
        <taxon>Eukaryota</taxon>
        <taxon>Metazoa</taxon>
        <taxon>Ecdysozoa</taxon>
        <taxon>Arthropoda</taxon>
        <taxon>Chelicerata</taxon>
        <taxon>Arachnida</taxon>
        <taxon>Acari</taxon>
        <taxon>Acariformes</taxon>
        <taxon>Sarcoptiformes</taxon>
        <taxon>Astigmata</taxon>
        <taxon>Psoroptidia</taxon>
        <taxon>Analgoidea</taxon>
        <taxon>Pyroglyphidae</taxon>
        <taxon>Dermatophagoidinae</taxon>
        <taxon>Dermatophagoides</taxon>
    </lineage>
</organism>
<protein>
    <submittedName>
        <fullName evidence="6">Nuclear pore complex protein nup133-like protein</fullName>
    </submittedName>
</protein>
<evidence type="ECO:0000256" key="1">
    <source>
        <dbReference type="ARBA" id="ARBA00004123"/>
    </source>
</evidence>
<name>A0A922I591_DERFA</name>
<evidence type="ECO:0000259" key="5">
    <source>
        <dbReference type="Pfam" id="PF08801"/>
    </source>
</evidence>
<dbReference type="PANTHER" id="PTHR13405:SF11">
    <property type="entry name" value="NUCLEAR PORE COMPLEX PROTEIN NUP133"/>
    <property type="match status" value="1"/>
</dbReference>
<dbReference type="SUPFAM" id="SSF117289">
    <property type="entry name" value="Nucleoporin domain"/>
    <property type="match status" value="1"/>
</dbReference>
<proteinExistence type="inferred from homology"/>
<evidence type="ECO:0000256" key="2">
    <source>
        <dbReference type="ARBA" id="ARBA00005569"/>
    </source>
</evidence>
<dbReference type="GO" id="GO:0000972">
    <property type="term" value="P:transcription-dependent tethering of RNA polymerase II gene DNA at nuclear periphery"/>
    <property type="evidence" value="ECO:0007669"/>
    <property type="project" value="TreeGrafter"/>
</dbReference>
<reference evidence="7" key="1">
    <citation type="submission" date="2013-05" db="EMBL/GenBank/DDBJ databases">
        <authorList>
            <person name="Yim A.K.Y."/>
            <person name="Chan T.F."/>
            <person name="Ji K.M."/>
            <person name="Liu X.Y."/>
            <person name="Zhou J.W."/>
            <person name="Li R.Q."/>
            <person name="Yang K.Y."/>
            <person name="Li J."/>
            <person name="Li M."/>
            <person name="Law P.T.W."/>
            <person name="Wu Y.L."/>
            <person name="Cai Z.L."/>
            <person name="Qin H."/>
            <person name="Bao Y."/>
            <person name="Leung R.K.K."/>
            <person name="Ng P.K.S."/>
            <person name="Zou J."/>
            <person name="Zhong X.J."/>
            <person name="Ran P.X."/>
            <person name="Zhong N.S."/>
            <person name="Liu Z.G."/>
            <person name="Tsui S.K.W."/>
        </authorList>
    </citation>
    <scope>NUCLEOTIDE SEQUENCE</scope>
    <source>
        <strain evidence="7">Derf</strain>
        <tissue evidence="7">Whole organism</tissue>
    </source>
</reference>
<accession>A0A922I591</accession>
<dbReference type="PANTHER" id="PTHR13405">
    <property type="entry name" value="NUCLEAR PORE COMPLEX PROTEIN NUP133"/>
    <property type="match status" value="1"/>
</dbReference>
<gene>
    <name evidence="7" type="ORF">DERF_008797</name>
    <name evidence="6" type="ORF">HUG17_4836</name>
</gene>